<evidence type="ECO:0000256" key="1">
    <source>
        <dbReference type="ARBA" id="ARBA00004651"/>
    </source>
</evidence>
<comment type="subcellular location">
    <subcellularLocation>
        <location evidence="1">Cell membrane</location>
        <topology evidence="1">Multi-pass membrane protein</topology>
    </subcellularLocation>
</comment>
<feature type="transmembrane region" description="Helical" evidence="6">
    <location>
        <begin position="459"/>
        <end position="482"/>
    </location>
</feature>
<organism evidence="7 8">
    <name type="scientific">Mucilaginibacter lutimaris</name>
    <dbReference type="NCBI Taxonomy" id="931629"/>
    <lineage>
        <taxon>Bacteria</taxon>
        <taxon>Pseudomonadati</taxon>
        <taxon>Bacteroidota</taxon>
        <taxon>Sphingobacteriia</taxon>
        <taxon>Sphingobacteriales</taxon>
        <taxon>Sphingobacteriaceae</taxon>
        <taxon>Mucilaginibacter</taxon>
    </lineage>
</organism>
<dbReference type="PANTHER" id="PTHR30250:SF11">
    <property type="entry name" value="O-ANTIGEN TRANSPORTER-RELATED"/>
    <property type="match status" value="1"/>
</dbReference>
<evidence type="ECO:0000256" key="4">
    <source>
        <dbReference type="ARBA" id="ARBA00022989"/>
    </source>
</evidence>
<dbReference type="RefSeq" id="WP_377138344.1">
    <property type="nucleotide sequence ID" value="NZ_JBHTIA010000003.1"/>
</dbReference>
<feature type="transmembrane region" description="Helical" evidence="6">
    <location>
        <begin position="88"/>
        <end position="114"/>
    </location>
</feature>
<sequence>MFDKKKVIKDTYSNYGILIIKLFLAFFTTPIYLIVYGKALYGLFILSTSLATSLTFLDFGAGKSLIKYTAEYLYDKDKAKFQSSLSTALSINLISMVIVLGICFIIMFNAASFFKISAGDVDEARILFFIAIFSTLFVFMDFIPANILQGAGIFHEKNIYQILIIAVNVLIIGWVFYFKPSITAFGIANMALYVITYLIDFFLVKKNGILDGIRVKVIISKKLFQQSSFKYTKEIFLLSLVGFFSSQADKFIVGSLISVSAVSIYTIITRPFFLLKSLTANLYSVLQPHIIRTKSSGGDVSKLIVRITVMIFALFLFVLASFALVGQKFFELWMRTAEYDQYFLWAFIAVFNWALSGFYSLIYRTMFVTGDTKRIFRIDSVTALMNGAFSILLTYYMGFYGVILGTTIQTVFLSIFTYRAGNDLYGVKLNQIFTVNLNAFIVFASALIVAIGYHTHWLFKANILTISLEMVLLTAGFAGFLYRENVFALLNLKKR</sequence>
<evidence type="ECO:0000256" key="6">
    <source>
        <dbReference type="SAM" id="Phobius"/>
    </source>
</evidence>
<keyword evidence="8" id="KW-1185">Reference proteome</keyword>
<feature type="transmembrane region" description="Helical" evidence="6">
    <location>
        <begin position="432"/>
        <end position="453"/>
    </location>
</feature>
<proteinExistence type="predicted"/>
<feature type="transmembrane region" description="Helical" evidence="6">
    <location>
        <begin position="399"/>
        <end position="420"/>
    </location>
</feature>
<dbReference type="PANTHER" id="PTHR30250">
    <property type="entry name" value="PST FAMILY PREDICTED COLANIC ACID TRANSPORTER"/>
    <property type="match status" value="1"/>
</dbReference>
<evidence type="ECO:0000256" key="2">
    <source>
        <dbReference type="ARBA" id="ARBA00022475"/>
    </source>
</evidence>
<dbReference type="EMBL" id="JBHTIA010000003">
    <property type="protein sequence ID" value="MFD0763857.1"/>
    <property type="molecule type" value="Genomic_DNA"/>
</dbReference>
<evidence type="ECO:0000313" key="8">
    <source>
        <dbReference type="Proteomes" id="UP001597073"/>
    </source>
</evidence>
<feature type="transmembrane region" description="Helical" evidence="6">
    <location>
        <begin position="251"/>
        <end position="268"/>
    </location>
</feature>
<feature type="transmembrane region" description="Helical" evidence="6">
    <location>
        <begin position="303"/>
        <end position="322"/>
    </location>
</feature>
<dbReference type="InterPro" id="IPR050833">
    <property type="entry name" value="Poly_Biosynth_Transport"/>
</dbReference>
<keyword evidence="3 6" id="KW-0812">Transmembrane</keyword>
<comment type="caution">
    <text evidence="7">The sequence shown here is derived from an EMBL/GenBank/DDBJ whole genome shotgun (WGS) entry which is preliminary data.</text>
</comment>
<feature type="transmembrane region" description="Helical" evidence="6">
    <location>
        <begin position="12"/>
        <end position="33"/>
    </location>
</feature>
<feature type="transmembrane region" description="Helical" evidence="6">
    <location>
        <begin position="126"/>
        <end position="147"/>
    </location>
</feature>
<gene>
    <name evidence="7" type="ORF">ACFQZI_03285</name>
</gene>
<name>A0ABW2ZCD0_9SPHI</name>
<keyword evidence="5 6" id="KW-0472">Membrane</keyword>
<feature type="transmembrane region" description="Helical" evidence="6">
    <location>
        <begin position="184"/>
        <end position="204"/>
    </location>
</feature>
<dbReference type="Proteomes" id="UP001597073">
    <property type="component" value="Unassembled WGS sequence"/>
</dbReference>
<keyword evidence="2" id="KW-1003">Cell membrane</keyword>
<evidence type="ECO:0000256" key="3">
    <source>
        <dbReference type="ARBA" id="ARBA00022692"/>
    </source>
</evidence>
<feature type="transmembrane region" description="Helical" evidence="6">
    <location>
        <begin position="342"/>
        <end position="363"/>
    </location>
</feature>
<accession>A0ABW2ZCD0</accession>
<protein>
    <submittedName>
        <fullName evidence="7">Lipopolysaccharide biosynthesis protein</fullName>
    </submittedName>
</protein>
<feature type="transmembrane region" description="Helical" evidence="6">
    <location>
        <begin position="39"/>
        <end position="57"/>
    </location>
</feature>
<feature type="transmembrane region" description="Helical" evidence="6">
    <location>
        <begin position="159"/>
        <end position="178"/>
    </location>
</feature>
<evidence type="ECO:0000313" key="7">
    <source>
        <dbReference type="EMBL" id="MFD0763857.1"/>
    </source>
</evidence>
<keyword evidence="4 6" id="KW-1133">Transmembrane helix</keyword>
<reference evidence="8" key="1">
    <citation type="journal article" date="2019" name="Int. J. Syst. Evol. Microbiol.">
        <title>The Global Catalogue of Microorganisms (GCM) 10K type strain sequencing project: providing services to taxonomists for standard genome sequencing and annotation.</title>
        <authorList>
            <consortium name="The Broad Institute Genomics Platform"/>
            <consortium name="The Broad Institute Genome Sequencing Center for Infectious Disease"/>
            <person name="Wu L."/>
            <person name="Ma J."/>
        </authorList>
    </citation>
    <scope>NUCLEOTIDE SEQUENCE [LARGE SCALE GENOMIC DNA]</scope>
    <source>
        <strain evidence="8">CCUG 60742</strain>
    </source>
</reference>
<evidence type="ECO:0000256" key="5">
    <source>
        <dbReference type="ARBA" id="ARBA00023136"/>
    </source>
</evidence>